<name>A0A813HNV0_POLGL</name>
<keyword evidence="1" id="KW-0175">Coiled coil</keyword>
<gene>
    <name evidence="2" type="ORF">PGLA1383_LOCUS54184</name>
</gene>
<proteinExistence type="predicted"/>
<feature type="coiled-coil region" evidence="1">
    <location>
        <begin position="18"/>
        <end position="49"/>
    </location>
</feature>
<protein>
    <submittedName>
        <fullName evidence="2">Uncharacterized protein</fullName>
    </submittedName>
</protein>
<evidence type="ECO:0000313" key="2">
    <source>
        <dbReference type="EMBL" id="CAE8639128.1"/>
    </source>
</evidence>
<dbReference type="AlphaFoldDB" id="A0A813HNV0"/>
<accession>A0A813HNV0</accession>
<dbReference type="Proteomes" id="UP000654075">
    <property type="component" value="Unassembled WGS sequence"/>
</dbReference>
<comment type="caution">
    <text evidence="2">The sequence shown here is derived from an EMBL/GenBank/DDBJ whole genome shotgun (WGS) entry which is preliminary data.</text>
</comment>
<keyword evidence="3" id="KW-1185">Reference proteome</keyword>
<reference evidence="2" key="1">
    <citation type="submission" date="2021-02" db="EMBL/GenBank/DDBJ databases">
        <authorList>
            <person name="Dougan E. K."/>
            <person name="Rhodes N."/>
            <person name="Thang M."/>
            <person name="Chan C."/>
        </authorList>
    </citation>
    <scope>NUCLEOTIDE SEQUENCE</scope>
</reference>
<sequence length="308" mass="33922">MGAEGVAAPLHLDIQREVEAVQSAYAKERRNLDALEKEVLRDLEQARRERHLGLQQAERQQLWWRPLALEIEGVGRTLDPRMAISQEFLLDLFPGTRFRLTFCPFGGSAVDRPLEDHPAGDTPTKAAEPLLAWADEREAQQKQLLKQKPGWRLELTASGGAAHFRIAASLTVLLGMPQPEQEAGGVSAAVLLAEVRHDVLEDGSQLFCEGTWPEGIWPYTMFEAESCKGGAWEEVTCGAELLLIPESLASTGGTVYRHETCVGVSAFGCTEVYAASDKQKVQLSYPPMIFRAQEQLTVTSLGRLDAQA</sequence>
<evidence type="ECO:0000256" key="1">
    <source>
        <dbReference type="SAM" id="Coils"/>
    </source>
</evidence>
<organism evidence="2 3">
    <name type="scientific">Polarella glacialis</name>
    <name type="common">Dinoflagellate</name>
    <dbReference type="NCBI Taxonomy" id="89957"/>
    <lineage>
        <taxon>Eukaryota</taxon>
        <taxon>Sar</taxon>
        <taxon>Alveolata</taxon>
        <taxon>Dinophyceae</taxon>
        <taxon>Suessiales</taxon>
        <taxon>Suessiaceae</taxon>
        <taxon>Polarella</taxon>
    </lineage>
</organism>
<evidence type="ECO:0000313" key="3">
    <source>
        <dbReference type="Proteomes" id="UP000654075"/>
    </source>
</evidence>
<dbReference type="EMBL" id="CAJNNV010032158">
    <property type="protein sequence ID" value="CAE8639128.1"/>
    <property type="molecule type" value="Genomic_DNA"/>
</dbReference>